<evidence type="ECO:0000313" key="2">
    <source>
        <dbReference type="EMBL" id="TNN70761.1"/>
    </source>
</evidence>
<organism evidence="2 3">
    <name type="scientific">Liparis tanakae</name>
    <name type="common">Tanaka's snailfish</name>
    <dbReference type="NCBI Taxonomy" id="230148"/>
    <lineage>
        <taxon>Eukaryota</taxon>
        <taxon>Metazoa</taxon>
        <taxon>Chordata</taxon>
        <taxon>Craniata</taxon>
        <taxon>Vertebrata</taxon>
        <taxon>Euteleostomi</taxon>
        <taxon>Actinopterygii</taxon>
        <taxon>Neopterygii</taxon>
        <taxon>Teleostei</taxon>
        <taxon>Neoteleostei</taxon>
        <taxon>Acanthomorphata</taxon>
        <taxon>Eupercaria</taxon>
        <taxon>Perciformes</taxon>
        <taxon>Cottioidei</taxon>
        <taxon>Cottales</taxon>
        <taxon>Liparidae</taxon>
        <taxon>Liparis</taxon>
    </lineage>
</organism>
<keyword evidence="3" id="KW-1185">Reference proteome</keyword>
<dbReference type="Proteomes" id="UP000314294">
    <property type="component" value="Unassembled WGS sequence"/>
</dbReference>
<dbReference type="AlphaFoldDB" id="A0A4Z2HYW7"/>
<evidence type="ECO:0000313" key="3">
    <source>
        <dbReference type="Proteomes" id="UP000314294"/>
    </source>
</evidence>
<protein>
    <submittedName>
        <fullName evidence="2">Uncharacterized protein</fullName>
    </submittedName>
</protein>
<feature type="compositionally biased region" description="Basic and acidic residues" evidence="1">
    <location>
        <begin position="53"/>
        <end position="70"/>
    </location>
</feature>
<reference evidence="2 3" key="1">
    <citation type="submission" date="2019-03" db="EMBL/GenBank/DDBJ databases">
        <title>First draft genome of Liparis tanakae, snailfish: a comprehensive survey of snailfish specific genes.</title>
        <authorList>
            <person name="Kim W."/>
            <person name="Song I."/>
            <person name="Jeong J.-H."/>
            <person name="Kim D."/>
            <person name="Kim S."/>
            <person name="Ryu S."/>
            <person name="Song J.Y."/>
            <person name="Lee S.K."/>
        </authorList>
    </citation>
    <scope>NUCLEOTIDE SEQUENCE [LARGE SCALE GENOMIC DNA]</scope>
    <source>
        <tissue evidence="2">Muscle</tissue>
    </source>
</reference>
<accession>A0A4Z2HYW7</accession>
<evidence type="ECO:0000256" key="1">
    <source>
        <dbReference type="SAM" id="MobiDB-lite"/>
    </source>
</evidence>
<gene>
    <name evidence="2" type="ORF">EYF80_019044</name>
</gene>
<sequence length="98" mass="11104">MRRRRKALGVLPDSCQIKSSGLPRERKRKQSQCTCLYKQFAGYHAGQRNAGSAREEVKPHDEEMRSRHSGNDPVARPRCTCSLRQEKFEGAQCRAATG</sequence>
<comment type="caution">
    <text evidence="2">The sequence shown here is derived from an EMBL/GenBank/DDBJ whole genome shotgun (WGS) entry which is preliminary data.</text>
</comment>
<feature type="region of interest" description="Disordered" evidence="1">
    <location>
        <begin position="46"/>
        <end position="77"/>
    </location>
</feature>
<dbReference type="EMBL" id="SRLO01000159">
    <property type="protein sequence ID" value="TNN70761.1"/>
    <property type="molecule type" value="Genomic_DNA"/>
</dbReference>
<proteinExistence type="predicted"/>
<name>A0A4Z2HYW7_9TELE</name>